<dbReference type="NCBIfam" id="TIGR01615">
    <property type="entry name" value="A_thal_3542"/>
    <property type="match status" value="1"/>
</dbReference>
<dbReference type="EMBL" id="CAUOFW020001133">
    <property type="protein sequence ID" value="CAK9141396.1"/>
    <property type="molecule type" value="Genomic_DNA"/>
</dbReference>
<name>A0ABC8R8R8_9AQUA</name>
<dbReference type="Pfam" id="PF04720">
    <property type="entry name" value="PDDEXK_6"/>
    <property type="match status" value="1"/>
</dbReference>
<dbReference type="Proteomes" id="UP001642360">
    <property type="component" value="Unassembled WGS sequence"/>
</dbReference>
<dbReference type="PANTHER" id="PTHR31579:SF34">
    <property type="entry name" value="T14N5.3 PROTEIN"/>
    <property type="match status" value="1"/>
</dbReference>
<protein>
    <submittedName>
        <fullName evidence="1">Uncharacterized protein</fullName>
    </submittedName>
</protein>
<comment type="caution">
    <text evidence="1">The sequence shown here is derived from an EMBL/GenBank/DDBJ whole genome shotgun (WGS) entry which is preliminary data.</text>
</comment>
<evidence type="ECO:0000313" key="2">
    <source>
        <dbReference type="Proteomes" id="UP001642360"/>
    </source>
</evidence>
<dbReference type="AlphaFoldDB" id="A0ABC8R8R8"/>
<organism evidence="1 2">
    <name type="scientific">Ilex paraguariensis</name>
    <name type="common">yerba mate</name>
    <dbReference type="NCBI Taxonomy" id="185542"/>
    <lineage>
        <taxon>Eukaryota</taxon>
        <taxon>Viridiplantae</taxon>
        <taxon>Streptophyta</taxon>
        <taxon>Embryophyta</taxon>
        <taxon>Tracheophyta</taxon>
        <taxon>Spermatophyta</taxon>
        <taxon>Magnoliopsida</taxon>
        <taxon>eudicotyledons</taxon>
        <taxon>Gunneridae</taxon>
        <taxon>Pentapetalae</taxon>
        <taxon>asterids</taxon>
        <taxon>campanulids</taxon>
        <taxon>Aquifoliales</taxon>
        <taxon>Aquifoliaceae</taxon>
        <taxon>Ilex</taxon>
    </lineage>
</organism>
<gene>
    <name evidence="1" type="ORF">ILEXP_LOCUS8979</name>
</gene>
<sequence>MVSLSLQLETRKRMCCPQEQNLSQMVRDFIESESPTIFRSSSESLQVHHESASLSLQEILENVTDAEIEVLGKVMLYLDDTEPMDQKPENLRKWVGLNLKIDSYEASLCKTSWVTTFGRRAVFEFTGDYEYIDVMIHGDVGDEPTRLIVDIDFRSQFELARPTPTYTELSNSLPPIFVGTDEKLNKLICLLCPAAEQSLKERELHIPPWRKASYMHSKWLSQNCKKVPF</sequence>
<dbReference type="PANTHER" id="PTHR31579">
    <property type="entry name" value="OS03G0796600 PROTEIN"/>
    <property type="match status" value="1"/>
</dbReference>
<keyword evidence="2" id="KW-1185">Reference proteome</keyword>
<dbReference type="InterPro" id="IPR006502">
    <property type="entry name" value="PDDEXK-like"/>
</dbReference>
<reference evidence="1 2" key="1">
    <citation type="submission" date="2024-02" db="EMBL/GenBank/DDBJ databases">
        <authorList>
            <person name="Vignale AGUSTIN F."/>
            <person name="Sosa J E."/>
            <person name="Modenutti C."/>
        </authorList>
    </citation>
    <scope>NUCLEOTIDE SEQUENCE [LARGE SCALE GENOMIC DNA]</scope>
</reference>
<proteinExistence type="predicted"/>
<evidence type="ECO:0000313" key="1">
    <source>
        <dbReference type="EMBL" id="CAK9141396.1"/>
    </source>
</evidence>
<accession>A0ABC8R8R8</accession>